<comment type="catalytic activity">
    <reaction evidence="13">
        <text>L-seryl-[protein] + ATP = O-phospho-L-seryl-[protein] + ADP + H(+)</text>
        <dbReference type="Rhea" id="RHEA:17989"/>
        <dbReference type="Rhea" id="RHEA-COMP:9863"/>
        <dbReference type="Rhea" id="RHEA-COMP:11604"/>
        <dbReference type="ChEBI" id="CHEBI:15378"/>
        <dbReference type="ChEBI" id="CHEBI:29999"/>
        <dbReference type="ChEBI" id="CHEBI:30616"/>
        <dbReference type="ChEBI" id="CHEBI:83421"/>
        <dbReference type="ChEBI" id="CHEBI:456216"/>
        <dbReference type="EC" id="2.7.11.1"/>
    </reaction>
</comment>
<dbReference type="AlphaFoldDB" id="A8Y2F5"/>
<evidence type="ECO:0000256" key="15">
    <source>
        <dbReference type="SAM" id="MobiDB-lite"/>
    </source>
</evidence>
<keyword evidence="6 14" id="KW-0808">Transferase</keyword>
<keyword evidence="9" id="KW-0547">Nucleotide-binding</keyword>
<evidence type="ECO:0000256" key="10">
    <source>
        <dbReference type="ARBA" id="ARBA00022777"/>
    </source>
</evidence>
<keyword evidence="5 14" id="KW-0698">rRNA processing</keyword>
<dbReference type="InterPro" id="IPR000719">
    <property type="entry name" value="Prot_kinase_dom"/>
</dbReference>
<feature type="binding site" evidence="14">
    <location>
        <position position="128"/>
    </location>
    <ligand>
        <name>S-adenosyl-L-methionine</name>
        <dbReference type="ChEBI" id="CHEBI:59789"/>
    </ligand>
</feature>
<keyword evidence="10" id="KW-0418">Kinase</keyword>
<dbReference type="WormBase" id="CBG22508">
    <property type="protein sequence ID" value="CBP45292"/>
    <property type="gene ID" value="WBGene00041048"/>
</dbReference>
<organism evidence="17 18">
    <name type="scientific">Caenorhabditis briggsae</name>
    <dbReference type="NCBI Taxonomy" id="6238"/>
    <lineage>
        <taxon>Eukaryota</taxon>
        <taxon>Metazoa</taxon>
        <taxon>Ecdysozoa</taxon>
        <taxon>Nematoda</taxon>
        <taxon>Chromadorea</taxon>
        <taxon>Rhabditida</taxon>
        <taxon>Rhabditina</taxon>
        <taxon>Rhabditomorpha</taxon>
        <taxon>Rhabditoidea</taxon>
        <taxon>Rhabditidae</taxon>
        <taxon>Peloderinae</taxon>
        <taxon>Caenorhabditis</taxon>
    </lineage>
</organism>
<dbReference type="InterPro" id="IPR007209">
    <property type="entry name" value="RNaseL-inhib-like_metal-bd_dom"/>
</dbReference>
<dbReference type="InterPro" id="IPR011009">
    <property type="entry name" value="Kinase-like_dom_sf"/>
</dbReference>
<feature type="domain" description="Protein kinase" evidence="16">
    <location>
        <begin position="337"/>
        <end position="556"/>
    </location>
</feature>
<feature type="compositionally biased region" description="Acidic residues" evidence="15">
    <location>
        <begin position="25"/>
        <end position="58"/>
    </location>
</feature>
<dbReference type="Proteomes" id="UP000008549">
    <property type="component" value="Unassembled WGS sequence"/>
</dbReference>
<dbReference type="GO" id="GO:0008033">
    <property type="term" value="P:tRNA processing"/>
    <property type="evidence" value="ECO:0007669"/>
    <property type="project" value="UniProtKB-KW"/>
</dbReference>
<dbReference type="InterPro" id="IPR022495">
    <property type="entry name" value="Bud32"/>
</dbReference>
<dbReference type="HAMAP" id="MF_01116">
    <property type="entry name" value="TSR3"/>
    <property type="match status" value="1"/>
</dbReference>
<dbReference type="NCBIfam" id="TIGR03724">
    <property type="entry name" value="arch_bud32"/>
    <property type="match status" value="1"/>
</dbReference>
<evidence type="ECO:0000256" key="5">
    <source>
        <dbReference type="ARBA" id="ARBA00022552"/>
    </source>
</evidence>
<evidence type="ECO:0000259" key="16">
    <source>
        <dbReference type="PROSITE" id="PS50011"/>
    </source>
</evidence>
<dbReference type="GO" id="GO:0005524">
    <property type="term" value="F:ATP binding"/>
    <property type="evidence" value="ECO:0007669"/>
    <property type="project" value="UniProtKB-KW"/>
</dbReference>
<dbReference type="Pfam" id="PF01163">
    <property type="entry name" value="RIO1"/>
    <property type="match status" value="1"/>
</dbReference>
<gene>
    <name evidence="17 19" type="ORF">CBG22508</name>
    <name evidence="17" type="ORF">CBG_22508</name>
</gene>
<dbReference type="GO" id="GO:0030490">
    <property type="term" value="P:maturation of SSU-rRNA"/>
    <property type="evidence" value="ECO:0000318"/>
    <property type="project" value="GO_Central"/>
</dbReference>
<dbReference type="Pfam" id="PF04034">
    <property type="entry name" value="Ribo_biogen_C"/>
    <property type="match status" value="1"/>
</dbReference>
<reference evidence="17 18" key="2">
    <citation type="journal article" date="2011" name="PLoS Genet.">
        <title>Caenorhabditis briggsae recombinant inbred line genotypes reveal inter-strain incompatibility and the evolution of recombination.</title>
        <authorList>
            <person name="Ross J.A."/>
            <person name="Koboldt D.C."/>
            <person name="Staisch J.E."/>
            <person name="Chamberlin H.M."/>
            <person name="Gupta B.P."/>
            <person name="Miller R.D."/>
            <person name="Baird S.E."/>
            <person name="Haag E.S."/>
        </authorList>
    </citation>
    <scope>NUCLEOTIDE SEQUENCE [LARGE SCALE GENOMIC DNA]</scope>
    <source>
        <strain evidence="17 18">AF16</strain>
    </source>
</reference>
<sequence>MGKSKNRVVKPKRRDKPPRQKDVEEEKEEEEVEDSEDADDESTSEPGSDEDATSSEEEEYDFPFRLAMYDFNQCDPKRCSGRKLLRADLITEVKLGQRFPGLVLSPTGKYTLAPRDRPFVEQHGLCVVDCSWKEVERTPLHKVKAPEHRLLPYLVAANSVNYGKPCHLTCAEAMAAGLYILGFREAAHRLMKPFTWGEHFIELNKELLELYAACNTPEEVIKAQNEYLERIDKEREEHSRDIDLPPSSSEEEETEEEAEFLFVLVLVIHLVDSLINSVFFCSLNSKISDFKRFSAIEYIFLPSFVQFASYWLFRSLKMPEIEEEMDFETTTEEGFGYELNDILYQGAEAKVTKCVWLGREAVIKERFSKGYRHPTLDTRLNKARTKQEIRGMWKARQLGVLVPTVYFIDAEKNQLILEYIKGPTAKYWISQLSSDEYDEKMREFGAVLGANLAKLHLGGLVHGDLTTSNMILKNGELSRLTFIDFGLSSQGKVTPEEKGVDLYVLERAVVSTHENSKALLEGLMEGYKKVNEKQFTAVEKKLEEIRLRGRKREMIG</sequence>
<dbReference type="InterPro" id="IPR018934">
    <property type="entry name" value="RIO_dom"/>
</dbReference>
<dbReference type="HOGENOM" id="CLU_490238_0_0_1"/>
<keyword evidence="3 14" id="KW-0690">Ribosome biogenesis</keyword>
<evidence type="ECO:0000313" key="17">
    <source>
        <dbReference type="EMBL" id="CAP39077.1"/>
    </source>
</evidence>
<feature type="binding site" evidence="14">
    <location>
        <position position="80"/>
    </location>
    <ligand>
        <name>S-adenosyl-L-methionine</name>
        <dbReference type="ChEBI" id="CHEBI:59789"/>
    </ligand>
</feature>
<comment type="similarity">
    <text evidence="14">Belongs to the TDD superfamily. TSR3 family.</text>
</comment>
<dbReference type="eggNOG" id="KOG3087">
    <property type="taxonomic scope" value="Eukaryota"/>
</dbReference>
<protein>
    <recommendedName>
        <fullName evidence="14">18S rRNA aminocarboxypropyltransferase</fullName>
        <ecNumber evidence="14">2.5.1.157</ecNumber>
    </recommendedName>
</protein>
<dbReference type="PANTHER" id="PTHR20426">
    <property type="entry name" value="RIBOSOME BIOGENESIS PROTEIN TSR3 HOMOLOG"/>
    <property type="match status" value="1"/>
</dbReference>
<keyword evidence="4" id="KW-0723">Serine/threonine-protein kinase</keyword>
<dbReference type="PANTHER" id="PTHR20426:SF0">
    <property type="entry name" value="18S RRNA AMINOCARBOXYPROPYLTRANSFERASE"/>
    <property type="match status" value="1"/>
</dbReference>
<dbReference type="GO" id="GO:0000408">
    <property type="term" value="C:EKC/KEOPS complex"/>
    <property type="evidence" value="ECO:0007669"/>
    <property type="project" value="UniProtKB-ARBA"/>
</dbReference>
<dbReference type="InterPro" id="IPR007177">
    <property type="entry name" value="Tsr3_C"/>
</dbReference>
<dbReference type="InParanoid" id="A8Y2F5"/>
<dbReference type="GO" id="GO:1904047">
    <property type="term" value="F:S-adenosyl-L-methionine binding"/>
    <property type="evidence" value="ECO:0007669"/>
    <property type="project" value="UniProtKB-UniRule"/>
</dbReference>
<evidence type="ECO:0000256" key="9">
    <source>
        <dbReference type="ARBA" id="ARBA00022741"/>
    </source>
</evidence>
<evidence type="ECO:0000313" key="18">
    <source>
        <dbReference type="Proteomes" id="UP000008549"/>
    </source>
</evidence>
<name>A8Y2F5_CAEBR</name>
<dbReference type="FunFam" id="3.30.200.20:FF:000201">
    <property type="entry name" value="TP53-regulating kinase isoform X1"/>
    <property type="match status" value="1"/>
</dbReference>
<dbReference type="eggNOG" id="KOG3154">
    <property type="taxonomic scope" value="Eukaryota"/>
</dbReference>
<evidence type="ECO:0000256" key="11">
    <source>
        <dbReference type="ARBA" id="ARBA00022840"/>
    </source>
</evidence>
<comment type="function">
    <text evidence="14">Aminocarboxypropyltransferase that catalyzes the aminocarboxypropyl transfer on pseudouridine in 18S rRNA. It constitutes the last step in biosynthesis of the hypermodified N1-methyl-N3-(3-amino-3-carboxypropyl) pseudouridine (m1acp3-Psi).</text>
</comment>
<evidence type="ECO:0000256" key="1">
    <source>
        <dbReference type="ARBA" id="ARBA00010630"/>
    </source>
</evidence>
<reference evidence="17 18" key="1">
    <citation type="journal article" date="2003" name="PLoS Biol.">
        <title>The genome sequence of Caenorhabditis briggsae: a platform for comparative genomics.</title>
        <authorList>
            <person name="Stein L.D."/>
            <person name="Bao Z."/>
            <person name="Blasiar D."/>
            <person name="Blumenthal T."/>
            <person name="Brent M.R."/>
            <person name="Chen N."/>
            <person name="Chinwalla A."/>
            <person name="Clarke L."/>
            <person name="Clee C."/>
            <person name="Coghlan A."/>
            <person name="Coulson A."/>
            <person name="D'Eustachio P."/>
            <person name="Fitch D.H."/>
            <person name="Fulton L.A."/>
            <person name="Fulton R.E."/>
            <person name="Griffiths-Jones S."/>
            <person name="Harris T.W."/>
            <person name="Hillier L.W."/>
            <person name="Kamath R."/>
            <person name="Kuwabara P.E."/>
            <person name="Mardis E.R."/>
            <person name="Marra M.A."/>
            <person name="Miner T.L."/>
            <person name="Minx P."/>
            <person name="Mullikin J.C."/>
            <person name="Plumb R.W."/>
            <person name="Rogers J."/>
            <person name="Schein J.E."/>
            <person name="Sohrmann M."/>
            <person name="Spieth J."/>
            <person name="Stajich J.E."/>
            <person name="Wei C."/>
            <person name="Willey D."/>
            <person name="Wilson R.K."/>
            <person name="Durbin R."/>
            <person name="Waterston R.H."/>
        </authorList>
    </citation>
    <scope>NUCLEOTIDE SEQUENCE [LARGE SCALE GENOMIC DNA]</scope>
    <source>
        <strain evidence="17 18">AF16</strain>
    </source>
</reference>
<evidence type="ECO:0000256" key="8">
    <source>
        <dbReference type="ARBA" id="ARBA00022694"/>
    </source>
</evidence>
<comment type="similarity">
    <text evidence="1">Belongs to the protein kinase superfamily. BUD32 family.</text>
</comment>
<feature type="binding site" evidence="14">
    <location>
        <position position="151"/>
    </location>
    <ligand>
        <name>S-adenosyl-L-methionine</name>
        <dbReference type="ChEBI" id="CHEBI:59789"/>
    </ligand>
</feature>
<feature type="region of interest" description="Disordered" evidence="15">
    <location>
        <begin position="1"/>
        <end position="58"/>
    </location>
</feature>
<dbReference type="KEGG" id="cbr:CBG_22508"/>
<comment type="catalytic activity">
    <reaction evidence="14">
        <text>an N(1)-methylpseudouridine in rRNA + S-adenosyl-L-methionine = N(1)-methyl-N(3)-[(3S)-3-amino-3-carboxypropyl]pseudouridine in rRNA + S-methyl-5'-thioadenosine + H(+)</text>
        <dbReference type="Rhea" id="RHEA:63296"/>
        <dbReference type="Rhea" id="RHEA-COMP:11634"/>
        <dbReference type="Rhea" id="RHEA-COMP:16310"/>
        <dbReference type="ChEBI" id="CHEBI:15378"/>
        <dbReference type="ChEBI" id="CHEBI:17509"/>
        <dbReference type="ChEBI" id="CHEBI:59789"/>
        <dbReference type="ChEBI" id="CHEBI:74890"/>
        <dbReference type="ChEBI" id="CHEBI:146234"/>
        <dbReference type="EC" id="2.5.1.157"/>
    </reaction>
</comment>
<keyword evidence="2" id="KW-0963">Cytoplasm</keyword>
<evidence type="ECO:0000256" key="4">
    <source>
        <dbReference type="ARBA" id="ARBA00022527"/>
    </source>
</evidence>
<dbReference type="EC" id="2.5.1.157" evidence="14"/>
<evidence type="ECO:0000256" key="14">
    <source>
        <dbReference type="HAMAP-Rule" id="MF_03146"/>
    </source>
</evidence>
<comment type="catalytic activity">
    <reaction evidence="12">
        <text>L-threonyl-[protein] + ATP = O-phospho-L-threonyl-[protein] + ADP + H(+)</text>
        <dbReference type="Rhea" id="RHEA:46608"/>
        <dbReference type="Rhea" id="RHEA-COMP:11060"/>
        <dbReference type="Rhea" id="RHEA-COMP:11605"/>
        <dbReference type="ChEBI" id="CHEBI:15378"/>
        <dbReference type="ChEBI" id="CHEBI:30013"/>
        <dbReference type="ChEBI" id="CHEBI:30616"/>
        <dbReference type="ChEBI" id="CHEBI:61977"/>
        <dbReference type="ChEBI" id="CHEBI:456216"/>
        <dbReference type="EC" id="2.7.11.1"/>
    </reaction>
</comment>
<dbReference type="GO" id="GO:0106388">
    <property type="term" value="F:rRNA small subunit aminocarboxypropyltransferase activity"/>
    <property type="evidence" value="ECO:0007669"/>
    <property type="project" value="UniProtKB-EC"/>
</dbReference>
<dbReference type="InterPro" id="IPR008266">
    <property type="entry name" value="Tyr_kinase_AS"/>
</dbReference>
<dbReference type="CTD" id="8576905"/>
<dbReference type="PROSITE" id="PS50011">
    <property type="entry name" value="PROTEIN_KINASE_DOM"/>
    <property type="match status" value="1"/>
</dbReference>
<accession>A8Y2F5</accession>
<evidence type="ECO:0000256" key="13">
    <source>
        <dbReference type="ARBA" id="ARBA00048679"/>
    </source>
</evidence>
<dbReference type="SUPFAM" id="SSF56112">
    <property type="entry name" value="Protein kinase-like (PK-like)"/>
    <property type="match status" value="1"/>
</dbReference>
<dbReference type="GO" id="GO:0000455">
    <property type="term" value="P:enzyme-directed rRNA pseudouridine synthesis"/>
    <property type="evidence" value="ECO:0007669"/>
    <property type="project" value="UniProtKB-UniRule"/>
</dbReference>
<dbReference type="STRING" id="6238.A8Y2F5"/>
<dbReference type="RefSeq" id="XP_002634910.1">
    <property type="nucleotide sequence ID" value="XM_002634864.1"/>
</dbReference>
<evidence type="ECO:0000256" key="6">
    <source>
        <dbReference type="ARBA" id="ARBA00022679"/>
    </source>
</evidence>
<dbReference type="NCBIfam" id="NF002621">
    <property type="entry name" value="PRK02287.1"/>
    <property type="match status" value="1"/>
</dbReference>
<dbReference type="OMA" id="SAHIRME"/>
<dbReference type="EMBL" id="HE600977">
    <property type="protein sequence ID" value="CAP39077.1"/>
    <property type="molecule type" value="Genomic_DNA"/>
</dbReference>
<dbReference type="PROSITE" id="PS00109">
    <property type="entry name" value="PROTEIN_KINASE_TYR"/>
    <property type="match status" value="1"/>
</dbReference>
<evidence type="ECO:0000256" key="12">
    <source>
        <dbReference type="ARBA" id="ARBA00047899"/>
    </source>
</evidence>
<dbReference type="InterPro" id="IPR022968">
    <property type="entry name" value="Tsr3-like"/>
</dbReference>
<evidence type="ECO:0000256" key="2">
    <source>
        <dbReference type="ARBA" id="ARBA00022490"/>
    </source>
</evidence>
<dbReference type="Gene3D" id="1.10.510.10">
    <property type="entry name" value="Transferase(Phosphotransferase) domain 1"/>
    <property type="match status" value="1"/>
</dbReference>
<keyword evidence="7 14" id="KW-0949">S-adenosyl-L-methionine</keyword>
<dbReference type="GO" id="GO:0004674">
    <property type="term" value="F:protein serine/threonine kinase activity"/>
    <property type="evidence" value="ECO:0007669"/>
    <property type="project" value="UniProtKB-KW"/>
</dbReference>
<comment type="caution">
    <text evidence="14">Lacks conserved residue(s) required for the propagation of feature annotation.</text>
</comment>
<proteinExistence type="inferred from homology"/>
<feature type="compositionally biased region" description="Basic residues" evidence="15">
    <location>
        <begin position="1"/>
        <end position="16"/>
    </location>
</feature>
<evidence type="ECO:0000256" key="7">
    <source>
        <dbReference type="ARBA" id="ARBA00022691"/>
    </source>
</evidence>
<dbReference type="GeneID" id="8576905"/>
<evidence type="ECO:0000256" key="3">
    <source>
        <dbReference type="ARBA" id="ARBA00022517"/>
    </source>
</evidence>
<keyword evidence="8" id="KW-0819">tRNA processing</keyword>
<evidence type="ECO:0000313" key="19">
    <source>
        <dbReference type="WormBase" id="CBG22508"/>
    </source>
</evidence>
<keyword evidence="11" id="KW-0067">ATP-binding</keyword>
<dbReference type="Gene3D" id="3.30.200.20">
    <property type="entry name" value="Phosphorylase Kinase, domain 1"/>
    <property type="match status" value="1"/>
</dbReference>
<dbReference type="Pfam" id="PF04068">
    <property type="entry name" value="Fer4_RLI"/>
    <property type="match status" value="1"/>
</dbReference>
<keyword evidence="18" id="KW-1185">Reference proteome</keyword>